<dbReference type="AlphaFoldDB" id="A0A6S7BLN0"/>
<dbReference type="GO" id="GO:0043571">
    <property type="term" value="P:maintenance of CRISPR repeat elements"/>
    <property type="evidence" value="ECO:0007669"/>
    <property type="project" value="InterPro"/>
</dbReference>
<dbReference type="EMBL" id="CADIKM010000069">
    <property type="protein sequence ID" value="CAB3804960.1"/>
    <property type="molecule type" value="Genomic_DNA"/>
</dbReference>
<keyword evidence="2" id="KW-1185">Reference proteome</keyword>
<dbReference type="GO" id="GO:0004519">
    <property type="term" value="F:endonuclease activity"/>
    <property type="evidence" value="ECO:0007669"/>
    <property type="project" value="UniProtKB-KW"/>
</dbReference>
<evidence type="ECO:0000313" key="1">
    <source>
        <dbReference type="EMBL" id="CAB3804960.1"/>
    </source>
</evidence>
<proteinExistence type="predicted"/>
<dbReference type="EC" id="3.1.-.-" evidence="1"/>
<keyword evidence="1" id="KW-0255">Endonuclease</keyword>
<dbReference type="GO" id="GO:0016787">
    <property type="term" value="F:hydrolase activity"/>
    <property type="evidence" value="ECO:0007669"/>
    <property type="project" value="UniProtKB-KW"/>
</dbReference>
<gene>
    <name evidence="1" type="primary">cas6f</name>
    <name evidence="1" type="ORF">LMG28138_05607</name>
</gene>
<dbReference type="NCBIfam" id="TIGR02563">
    <property type="entry name" value="cas_Csy4"/>
    <property type="match status" value="1"/>
</dbReference>
<dbReference type="Pfam" id="PF09618">
    <property type="entry name" value="Cas_Csy4"/>
    <property type="match status" value="1"/>
</dbReference>
<dbReference type="Proteomes" id="UP000494115">
    <property type="component" value="Unassembled WGS sequence"/>
</dbReference>
<sequence>MNAYLEINILPDPEFIPTTLMNILFGKLHGALAAHGRRNIGVSFPDVREDSQSLGTRLRIHGDASSLGALIVSGCTAGLLDHIAVGEITRVPTDARHRAVRRVQAKSSPERQRRRLMARRGIDADTARQTIPDCAAERLQLPYLILASKSTGAQFRLFIEHLPIQQQAVEGEFTAYGLSATATVPWF</sequence>
<keyword evidence="1" id="KW-0378">Hydrolase</keyword>
<dbReference type="InterPro" id="IPR042564">
    <property type="entry name" value="CRISPR-Cas6/Csy4_sf"/>
</dbReference>
<reference evidence="1 2" key="1">
    <citation type="submission" date="2020-04" db="EMBL/GenBank/DDBJ databases">
        <authorList>
            <person name="De Canck E."/>
        </authorList>
    </citation>
    <scope>NUCLEOTIDE SEQUENCE [LARGE SCALE GENOMIC DNA]</scope>
    <source>
        <strain evidence="1 2">LMG 28138</strain>
    </source>
</reference>
<dbReference type="Gene3D" id="3.30.70.2540">
    <property type="entry name" value="CRISPR-associated endoribonuclease Cas6/Csy4"/>
    <property type="match status" value="1"/>
</dbReference>
<accession>A0A6S7BLN0</accession>
<dbReference type="InterPro" id="IPR013396">
    <property type="entry name" value="CRISPR-assoc_prot_Csy4"/>
</dbReference>
<evidence type="ECO:0000313" key="2">
    <source>
        <dbReference type="Proteomes" id="UP000494115"/>
    </source>
</evidence>
<organism evidence="1 2">
    <name type="scientific">Pararobbsia alpina</name>
    <dbReference type="NCBI Taxonomy" id="621374"/>
    <lineage>
        <taxon>Bacteria</taxon>
        <taxon>Pseudomonadati</taxon>
        <taxon>Pseudomonadota</taxon>
        <taxon>Betaproteobacteria</taxon>
        <taxon>Burkholderiales</taxon>
        <taxon>Burkholderiaceae</taxon>
        <taxon>Pararobbsia</taxon>
    </lineage>
</organism>
<dbReference type="CDD" id="cd09739">
    <property type="entry name" value="Cas6_I-F"/>
    <property type="match status" value="1"/>
</dbReference>
<keyword evidence="1" id="KW-0540">Nuclease</keyword>
<dbReference type="RefSeq" id="WP_175108150.1">
    <property type="nucleotide sequence ID" value="NZ_CADIKM010000069.1"/>
</dbReference>
<name>A0A6S7BLN0_9BURK</name>
<protein>
    <submittedName>
        <fullName evidence="1">CRISPR-associated endonuclease Cas6/Csy4</fullName>
        <ecNumber evidence="1">3.1.-.-</ecNumber>
    </submittedName>
</protein>